<organism evidence="1 2">
    <name type="scientific">Lujinxingia vulgaris</name>
    <dbReference type="NCBI Taxonomy" id="2600176"/>
    <lineage>
        <taxon>Bacteria</taxon>
        <taxon>Deltaproteobacteria</taxon>
        <taxon>Bradymonadales</taxon>
        <taxon>Lujinxingiaceae</taxon>
        <taxon>Lujinxingia</taxon>
    </lineage>
</organism>
<gene>
    <name evidence="1" type="ORF">FRC98_18820</name>
</gene>
<name>A0A5C6WZP7_9DELT</name>
<protein>
    <submittedName>
        <fullName evidence="1">DUF4258 domain-containing protein</fullName>
    </submittedName>
</protein>
<keyword evidence="2" id="KW-1185">Reference proteome</keyword>
<comment type="caution">
    <text evidence="1">The sequence shown here is derived from an EMBL/GenBank/DDBJ whole genome shotgun (WGS) entry which is preliminary data.</text>
</comment>
<evidence type="ECO:0000313" key="2">
    <source>
        <dbReference type="Proteomes" id="UP000321412"/>
    </source>
</evidence>
<accession>A0A5C6WZP7</accession>
<dbReference type="Proteomes" id="UP000321412">
    <property type="component" value="Unassembled WGS sequence"/>
</dbReference>
<dbReference type="AlphaFoldDB" id="A0A5C6WZP7"/>
<dbReference type="Pfam" id="PF14076">
    <property type="entry name" value="DUF4258"/>
    <property type="match status" value="1"/>
</dbReference>
<evidence type="ECO:0000313" key="1">
    <source>
        <dbReference type="EMBL" id="TXD34249.1"/>
    </source>
</evidence>
<proteinExistence type="predicted"/>
<reference evidence="1 2" key="1">
    <citation type="submission" date="2019-08" db="EMBL/GenBank/DDBJ databases">
        <title>Bradymonadales sp. TMQ4.</title>
        <authorList>
            <person name="Liang Q."/>
        </authorList>
    </citation>
    <scope>NUCLEOTIDE SEQUENCE [LARGE SCALE GENOMIC DNA]</scope>
    <source>
        <strain evidence="1 2">TMQ4</strain>
    </source>
</reference>
<dbReference type="EMBL" id="VOSM01000014">
    <property type="protein sequence ID" value="TXD34249.1"/>
    <property type="molecule type" value="Genomic_DNA"/>
</dbReference>
<sequence length="150" mass="17826">MDARAAREGDVMSYFYNNHWSEIRYTDHARERMQERDIDEHEVEQVIRRGERVRDGSSFKVEIPEERLDNTRLDSRLRRVVVVLTTDTDAVKTVYRRDAPGTGDNAFSRGYTRTHAQRAWQRPIGLQTHYSSSCEFRLGDYIKWKKKQKT</sequence>
<dbReference type="InterPro" id="IPR025354">
    <property type="entry name" value="DUF4258"/>
</dbReference>